<evidence type="ECO:0000313" key="3">
    <source>
        <dbReference type="EMBL" id="RDI56002.1"/>
    </source>
</evidence>
<dbReference type="EMBL" id="QQAZ01000001">
    <property type="protein sequence ID" value="RDI56002.1"/>
    <property type="molecule type" value="Genomic_DNA"/>
</dbReference>
<gene>
    <name evidence="3" type="ORF">DFR68_101839</name>
</gene>
<dbReference type="InterPro" id="IPR036689">
    <property type="entry name" value="ESAT-6-like_sf"/>
</dbReference>
<accession>A0A370HG10</accession>
<dbReference type="GO" id="GO:0016787">
    <property type="term" value="F:hydrolase activity"/>
    <property type="evidence" value="ECO:0007669"/>
    <property type="project" value="UniProtKB-KW"/>
</dbReference>
<reference evidence="3 4" key="1">
    <citation type="submission" date="2018-07" db="EMBL/GenBank/DDBJ databases">
        <title>Genomic Encyclopedia of Type Strains, Phase IV (KMG-IV): sequencing the most valuable type-strain genomes for metagenomic binning, comparative biology and taxonomic classification.</title>
        <authorList>
            <person name="Goeker M."/>
        </authorList>
    </citation>
    <scope>NUCLEOTIDE SEQUENCE [LARGE SCALE GENOMIC DNA]</scope>
    <source>
        <strain evidence="3 4">DSM 44952</strain>
    </source>
</reference>
<keyword evidence="3" id="KW-0378">Hydrolase</keyword>
<feature type="domain" description="DUF1023" evidence="2">
    <location>
        <begin position="319"/>
        <end position="475"/>
    </location>
</feature>
<dbReference type="InterPro" id="IPR029058">
    <property type="entry name" value="AB_hydrolase_fold"/>
</dbReference>
<sequence length="597" mass="63974">MSDHLTVRQVLAWNPASLTEQANEWDRQATELRTKVDTQHRAVDGSHETFRGKSGDAMRDRYTQVYEKARTVLDALEGGRDAARIASLNFTSAKSLLAHQKQAVESRGMRVEDDGTCHVTEERKQALYSSVGGDENKYNTAMAALTLDADTQTATMKRLLDNAATTDTNAVTEITKAFADLPTAESFGNATTPTPEAKQPPTNGSPKENRAWWDSLTPQEQADMVSTQPASVGNLDGLPADVKDQANRNRIPVERARLEQEFTTASADLTANPADGDAARRKVDSRKRLDDLTAIEETLAPKDKQAPRKLMSLDMQSGRQGRAAVAVGDPDSADHVSVSAPGLGSNIDRSLEGMVGEADDMKAETEWQLTMAGRGDEKVSTIAWFGYDPPQGSFDDPKLDTLNVMWEGRAQEGAKPLADFYNGLDVASTDNDPHITALGHSYGSLTTSLALQEKAGGVDDVVFYGSPGLGGHAPALGASGLGAIINPVGALATETGLNDTVDNAGDLGLQDRHVYEMTEKGDPVANLDRFGRSPGKMDWVNHLSTDPITADGRTYTGASGHAEYPRLDNDTQTLHRSGYNLAAVVAGLPDNAINGGK</sequence>
<dbReference type="AlphaFoldDB" id="A0A370HG10"/>
<dbReference type="STRING" id="1210089.GCA_001613165_01875"/>
<dbReference type="SUPFAM" id="SSF140453">
    <property type="entry name" value="EsxAB dimer-like"/>
    <property type="match status" value="1"/>
</dbReference>
<comment type="caution">
    <text evidence="3">The sequence shown here is derived from an EMBL/GenBank/DDBJ whole genome shotgun (WGS) entry which is preliminary data.</text>
</comment>
<dbReference type="Gene3D" id="1.10.287.1060">
    <property type="entry name" value="ESAT-6-like"/>
    <property type="match status" value="1"/>
</dbReference>
<dbReference type="OrthoDB" id="5969911at2"/>
<name>A0A370HG10_9NOCA</name>
<feature type="compositionally biased region" description="Polar residues" evidence="1">
    <location>
        <begin position="186"/>
        <end position="206"/>
    </location>
</feature>
<evidence type="ECO:0000259" key="2">
    <source>
        <dbReference type="Pfam" id="PF06259"/>
    </source>
</evidence>
<organism evidence="3 4">
    <name type="scientific">Nocardia mexicana</name>
    <dbReference type="NCBI Taxonomy" id="279262"/>
    <lineage>
        <taxon>Bacteria</taxon>
        <taxon>Bacillati</taxon>
        <taxon>Actinomycetota</taxon>
        <taxon>Actinomycetes</taxon>
        <taxon>Mycobacteriales</taxon>
        <taxon>Nocardiaceae</taxon>
        <taxon>Nocardia</taxon>
    </lineage>
</organism>
<dbReference type="Pfam" id="PF06259">
    <property type="entry name" value="Abhydrolase_8"/>
    <property type="match status" value="1"/>
</dbReference>
<proteinExistence type="predicted"/>
<dbReference type="RefSeq" id="WP_068016557.1">
    <property type="nucleotide sequence ID" value="NZ_QQAZ01000001.1"/>
</dbReference>
<dbReference type="InterPro" id="IPR010427">
    <property type="entry name" value="DUF1023"/>
</dbReference>
<dbReference type="Proteomes" id="UP000255355">
    <property type="component" value="Unassembled WGS sequence"/>
</dbReference>
<feature type="compositionally biased region" description="Polar residues" evidence="1">
    <location>
        <begin position="216"/>
        <end position="231"/>
    </location>
</feature>
<evidence type="ECO:0000256" key="1">
    <source>
        <dbReference type="SAM" id="MobiDB-lite"/>
    </source>
</evidence>
<keyword evidence="4" id="KW-1185">Reference proteome</keyword>
<protein>
    <submittedName>
        <fullName evidence="3">Alpha/beta hydrolase family protein</fullName>
    </submittedName>
</protein>
<dbReference type="SUPFAM" id="SSF53474">
    <property type="entry name" value="alpha/beta-Hydrolases"/>
    <property type="match status" value="1"/>
</dbReference>
<evidence type="ECO:0000313" key="4">
    <source>
        <dbReference type="Proteomes" id="UP000255355"/>
    </source>
</evidence>
<feature type="region of interest" description="Disordered" evidence="1">
    <location>
        <begin position="182"/>
        <end position="248"/>
    </location>
</feature>